<evidence type="ECO:0000313" key="1">
    <source>
        <dbReference type="EMBL" id="SHE99082.1"/>
    </source>
</evidence>
<evidence type="ECO:0000313" key="2">
    <source>
        <dbReference type="Proteomes" id="UP000184251"/>
    </source>
</evidence>
<dbReference type="Proteomes" id="UP000184251">
    <property type="component" value="Unassembled WGS sequence"/>
</dbReference>
<reference evidence="1 2" key="1">
    <citation type="submission" date="2016-11" db="EMBL/GenBank/DDBJ databases">
        <authorList>
            <person name="Jaros S."/>
            <person name="Januszkiewicz K."/>
            <person name="Wedrychowicz H."/>
        </authorList>
    </citation>
    <scope>NUCLEOTIDE SEQUENCE [LARGE SCALE GENOMIC DNA]</scope>
    <source>
        <strain evidence="1 2">DSM 14828</strain>
    </source>
</reference>
<gene>
    <name evidence="1" type="ORF">SAMN02746064_01644</name>
</gene>
<protein>
    <submittedName>
        <fullName evidence="1">Uncharacterized protein</fullName>
    </submittedName>
</protein>
<dbReference type="RefSeq" id="WP_073270939.1">
    <property type="nucleotide sequence ID" value="NZ_FQTU01000011.1"/>
</dbReference>
<proteinExistence type="predicted"/>
<dbReference type="EMBL" id="FQTU01000011">
    <property type="protein sequence ID" value="SHE99082.1"/>
    <property type="molecule type" value="Genomic_DNA"/>
</dbReference>
<dbReference type="AlphaFoldDB" id="A0A1M4Y0S8"/>
<name>A0A1M4Y0S8_9FIRM</name>
<accession>A0A1M4Y0S8</accession>
<sequence length="211" mass="23987">MSLFLGKIHYWLYNKINWFESLELDILAYATKKGMPAEGWSEEIYTAYGYPTGNRPLEEIIDTGNIHGWLQYKIQRAEGRHAAFITKILDSDPSSMAELKDVFAKQGHSAASSLHIKTDSPEGAFNALNDFLLEGMPCDRVNEVLASDDNELTWESTLCLHESHWENVGGDVANFYKLRDEWIMAFVETLSDDLTFKRLSGNTQSIRREAA</sequence>
<organism evidence="1 2">
    <name type="scientific">Alkalibacter saccharofermentans DSM 14828</name>
    <dbReference type="NCBI Taxonomy" id="1120975"/>
    <lineage>
        <taxon>Bacteria</taxon>
        <taxon>Bacillati</taxon>
        <taxon>Bacillota</taxon>
        <taxon>Clostridia</taxon>
        <taxon>Eubacteriales</taxon>
        <taxon>Eubacteriaceae</taxon>
        <taxon>Alkalibacter</taxon>
    </lineage>
</organism>
<dbReference type="OrthoDB" id="9777242at2"/>
<dbReference type="STRING" id="1120975.SAMN02746064_01644"/>
<keyword evidence="2" id="KW-1185">Reference proteome</keyword>